<evidence type="ECO:0000313" key="1">
    <source>
        <dbReference type="EMBL" id="CAG8488397.1"/>
    </source>
</evidence>
<evidence type="ECO:0000313" key="2">
    <source>
        <dbReference type="Proteomes" id="UP000789759"/>
    </source>
</evidence>
<gene>
    <name evidence="1" type="ORF">CPELLU_LOCUS1858</name>
</gene>
<comment type="caution">
    <text evidence="1">The sequence shown here is derived from an EMBL/GenBank/DDBJ whole genome shotgun (WGS) entry which is preliminary data.</text>
</comment>
<reference evidence="1" key="1">
    <citation type="submission" date="2021-06" db="EMBL/GenBank/DDBJ databases">
        <authorList>
            <person name="Kallberg Y."/>
            <person name="Tangrot J."/>
            <person name="Rosling A."/>
        </authorList>
    </citation>
    <scope>NUCLEOTIDE SEQUENCE</scope>
    <source>
        <strain evidence="1">FL966</strain>
    </source>
</reference>
<dbReference type="EMBL" id="CAJVQA010000728">
    <property type="protein sequence ID" value="CAG8488397.1"/>
    <property type="molecule type" value="Genomic_DNA"/>
</dbReference>
<name>A0A9N8WGL8_9GLOM</name>
<proteinExistence type="predicted"/>
<protein>
    <submittedName>
        <fullName evidence="1">15586_t:CDS:1</fullName>
    </submittedName>
</protein>
<dbReference type="Proteomes" id="UP000789759">
    <property type="component" value="Unassembled WGS sequence"/>
</dbReference>
<keyword evidence="2" id="KW-1185">Reference proteome</keyword>
<sequence>MAVAVYSMQLPVKDMFFSPLDITKNKDDPNKYTVHSLWEAFHYNGNEKVEVAMVCQDNVKVDKPKQVKRVSDLKATYVLTVPKGTKPGTVLSCKRSLFGDTYDRFATFNFVHE</sequence>
<dbReference type="OrthoDB" id="2472746at2759"/>
<organism evidence="1 2">
    <name type="scientific">Cetraspora pellucida</name>
    <dbReference type="NCBI Taxonomy" id="1433469"/>
    <lineage>
        <taxon>Eukaryota</taxon>
        <taxon>Fungi</taxon>
        <taxon>Fungi incertae sedis</taxon>
        <taxon>Mucoromycota</taxon>
        <taxon>Glomeromycotina</taxon>
        <taxon>Glomeromycetes</taxon>
        <taxon>Diversisporales</taxon>
        <taxon>Gigasporaceae</taxon>
        <taxon>Cetraspora</taxon>
    </lineage>
</organism>
<accession>A0A9N8WGL8</accession>
<dbReference type="AlphaFoldDB" id="A0A9N8WGL8"/>